<dbReference type="Proteomes" id="UP000509383">
    <property type="component" value="Chromosome"/>
</dbReference>
<proteinExistence type="inferred from homology"/>
<keyword evidence="7" id="KW-1185">Reference proteome</keyword>
<reference evidence="4 6" key="1">
    <citation type="submission" date="2020-05" db="EMBL/GenBank/DDBJ databases">
        <title>Characterization of novel class B3 metallo-beta-lactamase from novel Pseudomonas species.</title>
        <authorList>
            <person name="Yamada K."/>
            <person name="Aoki K."/>
            <person name="Ishii Y."/>
        </authorList>
    </citation>
    <scope>NUCLEOTIDE SEQUENCE [LARGE SCALE GENOMIC DNA]</scope>
    <source>
        <strain evidence="4 6">TUM18999</strain>
        <strain evidence="5 7">TUM20286</strain>
    </source>
</reference>
<dbReference type="GO" id="GO:0016787">
    <property type="term" value="F:hydrolase activity"/>
    <property type="evidence" value="ECO:0007669"/>
    <property type="project" value="UniProtKB-KW"/>
</dbReference>
<dbReference type="Proteomes" id="UP001054892">
    <property type="component" value="Unassembled WGS sequence"/>
</dbReference>
<accession>A0A6J4DYK6</accession>
<dbReference type="PANTHER" id="PTHR33607">
    <property type="entry name" value="ENDONUCLEASE-1"/>
    <property type="match status" value="1"/>
</dbReference>
<dbReference type="EMBL" id="AP023189">
    <property type="protein sequence ID" value="BCG22500.1"/>
    <property type="molecule type" value="Genomic_DNA"/>
</dbReference>
<evidence type="ECO:0000313" key="6">
    <source>
        <dbReference type="Proteomes" id="UP000509383"/>
    </source>
</evidence>
<evidence type="ECO:0000256" key="3">
    <source>
        <dbReference type="ARBA" id="ARBA00022801"/>
    </source>
</evidence>
<evidence type="ECO:0000313" key="5">
    <source>
        <dbReference type="EMBL" id="GJN53534.1"/>
    </source>
</evidence>
<keyword evidence="3" id="KW-0378">Hydrolase</keyword>
<dbReference type="InterPro" id="IPR007346">
    <property type="entry name" value="Endonuclease-I"/>
</dbReference>
<dbReference type="EMBL" id="BQKM01000007">
    <property type="protein sequence ID" value="GJN53534.1"/>
    <property type="molecule type" value="Genomic_DNA"/>
</dbReference>
<dbReference type="AlphaFoldDB" id="A0A6J4DYK6"/>
<evidence type="ECO:0000313" key="4">
    <source>
        <dbReference type="EMBL" id="BCG22500.1"/>
    </source>
</evidence>
<dbReference type="PANTHER" id="PTHR33607:SF2">
    <property type="entry name" value="ENDONUCLEASE-1"/>
    <property type="match status" value="1"/>
</dbReference>
<dbReference type="Pfam" id="PF04231">
    <property type="entry name" value="Endonuclease_1"/>
    <property type="match status" value="1"/>
</dbReference>
<dbReference type="KEGG" id="ptw:TUM18999_06910"/>
<keyword evidence="2" id="KW-0540">Nuclease</keyword>
<name>A0A6J4DYK6_9PSED</name>
<dbReference type="SUPFAM" id="SSF54060">
    <property type="entry name" value="His-Me finger endonucleases"/>
    <property type="match status" value="1"/>
</dbReference>
<dbReference type="InterPro" id="IPR044925">
    <property type="entry name" value="His-Me_finger_sf"/>
</dbReference>
<comment type="similarity">
    <text evidence="1">Belongs to the EndA/NucM nuclease family.</text>
</comment>
<protein>
    <submittedName>
        <fullName evidence="4">Deoxyribonuclease</fullName>
    </submittedName>
</protein>
<evidence type="ECO:0000256" key="2">
    <source>
        <dbReference type="ARBA" id="ARBA00022722"/>
    </source>
</evidence>
<gene>
    <name evidence="4" type="primary">endA_1</name>
    <name evidence="4" type="ORF">TUM18999_06910</name>
    <name evidence="5" type="ORF">TUM20286_32860</name>
</gene>
<dbReference type="GO" id="GO:0004518">
    <property type="term" value="F:nuclease activity"/>
    <property type="evidence" value="ECO:0007669"/>
    <property type="project" value="UniProtKB-KW"/>
</dbReference>
<sequence length="241" mass="26481">MIDSALSYKNDMAGLFVRSTGVMTMRVVAIALCCLTPFIATTALAGGQDRLPDHKAAVSQVFWPQLYAGAGTTLYCGKAFTGESGLLAASPVYSIKQIKSALRCVTDSQCKSANAQYPFMLADLHNLYPELARVELARRNALFGMVGDVPSKFGAECDLRTSFQLVEPRDAAKGNVARAIFYMHIEYGLPIVGQVQMFKEWHRLDPVDAEERARNEQIAALQGTRNRFIDDPGLVDRLIPD</sequence>
<organism evidence="4 6">
    <name type="scientific">Pseudomonas tohonis</name>
    <dbReference type="NCBI Taxonomy" id="2725477"/>
    <lineage>
        <taxon>Bacteria</taxon>
        <taxon>Pseudomonadati</taxon>
        <taxon>Pseudomonadota</taxon>
        <taxon>Gammaproteobacteria</taxon>
        <taxon>Pseudomonadales</taxon>
        <taxon>Pseudomonadaceae</taxon>
        <taxon>Pseudomonas</taxon>
    </lineage>
</organism>
<evidence type="ECO:0000313" key="7">
    <source>
        <dbReference type="Proteomes" id="UP001054892"/>
    </source>
</evidence>
<evidence type="ECO:0000256" key="1">
    <source>
        <dbReference type="ARBA" id="ARBA00006429"/>
    </source>
</evidence>